<evidence type="ECO:0000313" key="2">
    <source>
        <dbReference type="Proteomes" id="UP000660262"/>
    </source>
</evidence>
<sequence length="216" mass="23272">MSSGKVFPLHPMKGRLGVGLPASATKKGISCGLWLHSYWPGEPVTMAHWMANAAAAQVNRTWDSFVDELAVPSPNKAHKCTRVPNRDKLDEALGAFENACFSAAGDDDDALKHFVVVDIRGECRVAGGYPFVRDASNEACEQACGSHVHVERFRVQQREHGVKQLSLEQQARTRHVVVAEAHSARPVAAFTDTAVELVGKLVGKPGAVAKQIQAVG</sequence>
<dbReference type="Proteomes" id="UP000660262">
    <property type="component" value="Unassembled WGS sequence"/>
</dbReference>
<gene>
    <name evidence="1" type="ORF">PPROV_000163900</name>
</gene>
<reference evidence="1" key="1">
    <citation type="submission" date="2020-10" db="EMBL/GenBank/DDBJ databases">
        <title>Unveiling of a novel bifunctional photoreceptor, Dualchrome1, isolated from a cosmopolitan green alga.</title>
        <authorList>
            <person name="Suzuki S."/>
            <person name="Kawachi M."/>
        </authorList>
    </citation>
    <scope>NUCLEOTIDE SEQUENCE</scope>
    <source>
        <strain evidence="1">NIES 2893</strain>
    </source>
</reference>
<name>A0A830H748_9CHLO</name>
<protein>
    <submittedName>
        <fullName evidence="1">Uncharacterized protein</fullName>
    </submittedName>
</protein>
<organism evidence="1 2">
    <name type="scientific">Pycnococcus provasolii</name>
    <dbReference type="NCBI Taxonomy" id="41880"/>
    <lineage>
        <taxon>Eukaryota</taxon>
        <taxon>Viridiplantae</taxon>
        <taxon>Chlorophyta</taxon>
        <taxon>Pseudoscourfieldiophyceae</taxon>
        <taxon>Pseudoscourfieldiales</taxon>
        <taxon>Pycnococcaceae</taxon>
        <taxon>Pycnococcus</taxon>
    </lineage>
</organism>
<keyword evidence="2" id="KW-1185">Reference proteome</keyword>
<comment type="caution">
    <text evidence="1">The sequence shown here is derived from an EMBL/GenBank/DDBJ whole genome shotgun (WGS) entry which is preliminary data.</text>
</comment>
<proteinExistence type="predicted"/>
<evidence type="ECO:0000313" key="1">
    <source>
        <dbReference type="EMBL" id="GHP02884.1"/>
    </source>
</evidence>
<dbReference type="AlphaFoldDB" id="A0A830H748"/>
<dbReference type="EMBL" id="BNJQ01000004">
    <property type="protein sequence ID" value="GHP02884.1"/>
    <property type="molecule type" value="Genomic_DNA"/>
</dbReference>
<accession>A0A830H748</accession>